<dbReference type="Proteomes" id="UP001479436">
    <property type="component" value="Unassembled WGS sequence"/>
</dbReference>
<proteinExistence type="predicted"/>
<dbReference type="EMBL" id="JASJQH010001318">
    <property type="protein sequence ID" value="KAK9761589.1"/>
    <property type="molecule type" value="Genomic_DNA"/>
</dbReference>
<feature type="region of interest" description="Disordered" evidence="1">
    <location>
        <begin position="192"/>
        <end position="211"/>
    </location>
</feature>
<keyword evidence="3" id="KW-1185">Reference proteome</keyword>
<evidence type="ECO:0000313" key="3">
    <source>
        <dbReference type="Proteomes" id="UP001479436"/>
    </source>
</evidence>
<reference evidence="2 3" key="1">
    <citation type="submission" date="2023-04" db="EMBL/GenBank/DDBJ databases">
        <title>Genome of Basidiobolus ranarum AG-B5.</title>
        <authorList>
            <person name="Stajich J.E."/>
            <person name="Carter-House D."/>
            <person name="Gryganskyi A."/>
        </authorList>
    </citation>
    <scope>NUCLEOTIDE SEQUENCE [LARGE SCALE GENOMIC DNA]</scope>
    <source>
        <strain evidence="2 3">AG-B5</strain>
    </source>
</reference>
<evidence type="ECO:0000256" key="1">
    <source>
        <dbReference type="SAM" id="MobiDB-lite"/>
    </source>
</evidence>
<comment type="caution">
    <text evidence="2">The sequence shown here is derived from an EMBL/GenBank/DDBJ whole genome shotgun (WGS) entry which is preliminary data.</text>
</comment>
<name>A0ABR2WJA0_9FUNG</name>
<organism evidence="2 3">
    <name type="scientific">Basidiobolus ranarum</name>
    <dbReference type="NCBI Taxonomy" id="34480"/>
    <lineage>
        <taxon>Eukaryota</taxon>
        <taxon>Fungi</taxon>
        <taxon>Fungi incertae sedis</taxon>
        <taxon>Zoopagomycota</taxon>
        <taxon>Entomophthoromycotina</taxon>
        <taxon>Basidiobolomycetes</taxon>
        <taxon>Basidiobolales</taxon>
        <taxon>Basidiobolaceae</taxon>
        <taxon>Basidiobolus</taxon>
    </lineage>
</organism>
<accession>A0ABR2WJA0</accession>
<feature type="compositionally biased region" description="Low complexity" evidence="1">
    <location>
        <begin position="195"/>
        <end position="209"/>
    </location>
</feature>
<gene>
    <name evidence="2" type="ORF">K7432_013406</name>
</gene>
<sequence length="594" mass="65968">MQVDGVKSQIALPSDLLDIGVTDLGLHHWLVSRVYLTRLQLWEESIEYELPVFGELTPIFVKENGQAIHQHMSLHLDTTQFEDVGQFNDYFTSEGDHAPTNLDKMETVDEFLSYLDQDLIESSTPNPSHLEDTVEETRSCQHDSLWDEDIRRKVDVTEALSIERSSIDETVEEIFPTTRGFSVDSKPVAPDSLDDFNSVNDNSPSSSISPGQFNEASEIVLQDSNAFSNEALESESLLLETGNEIGSQLQESATYLSHENTLKSHLEIERIWAIKEDSLEAKGCVQFTVGTDNIEKSPITRTDLVLNMEGEPLSSITDNSGESTAFIISNGKRDHEDLSTTELIVSNECQSQFNGVDKCHSSVNIFEYNLELQGKPSTLALEKKRNIEALCSSDILLELPLNSNKDVHSQQLPINDNSQVNGCEKANLPELDSRVQNQHENDLLPEIVYLDSSNFIDVPKQCHSNSNSPDTNYSAFSPLQGDKCALISSISANQSNLNEAPLAVPDINDVGNSSEEEPRKFISPEKLIQLNGLDYAEEKSDGGSLNTITVDDVDTKLTVESEWDGYEFNCGDAVPFLHKVGDQFLANSILSKIQ</sequence>
<evidence type="ECO:0000313" key="2">
    <source>
        <dbReference type="EMBL" id="KAK9761589.1"/>
    </source>
</evidence>
<protein>
    <submittedName>
        <fullName evidence="2">Uncharacterized protein</fullName>
    </submittedName>
</protein>